<dbReference type="EMBL" id="JAPDRP010000011">
    <property type="protein sequence ID" value="KAJ9643592.1"/>
    <property type="molecule type" value="Genomic_DNA"/>
</dbReference>
<dbReference type="Proteomes" id="UP001172680">
    <property type="component" value="Unassembled WGS sequence"/>
</dbReference>
<comment type="caution">
    <text evidence="1">The sequence shown here is derived from an EMBL/GenBank/DDBJ whole genome shotgun (WGS) entry which is preliminary data.</text>
</comment>
<organism evidence="1 2">
    <name type="scientific">Coniosporium tulheliwenetii</name>
    <dbReference type="NCBI Taxonomy" id="3383036"/>
    <lineage>
        <taxon>Eukaryota</taxon>
        <taxon>Fungi</taxon>
        <taxon>Dikarya</taxon>
        <taxon>Ascomycota</taxon>
        <taxon>Pezizomycotina</taxon>
        <taxon>Dothideomycetes</taxon>
        <taxon>Dothideomycetes incertae sedis</taxon>
        <taxon>Coniosporium</taxon>
    </lineage>
</organism>
<evidence type="ECO:0000313" key="1">
    <source>
        <dbReference type="EMBL" id="KAJ9643592.1"/>
    </source>
</evidence>
<keyword evidence="2" id="KW-1185">Reference proteome</keyword>
<gene>
    <name evidence="1" type="ORF">H2199_004271</name>
</gene>
<reference evidence="1" key="1">
    <citation type="submission" date="2022-10" db="EMBL/GenBank/DDBJ databases">
        <title>Culturing micro-colonial fungi from biological soil crusts in the Mojave desert and describing Neophaeococcomyces mojavensis, and introducing the new genera and species Taxawa tesnikishii.</title>
        <authorList>
            <person name="Kurbessoian T."/>
            <person name="Stajich J.E."/>
        </authorList>
    </citation>
    <scope>NUCLEOTIDE SEQUENCE</scope>
    <source>
        <strain evidence="1">JES_115</strain>
    </source>
</reference>
<name>A0ACC2Z8D5_9PEZI</name>
<sequence length="429" mass="47079">MSTTPGYHDDSAGPTVITVAVVFGILTTLVVSIRLFTRIYVVKSVGPDDALIAVAGAFSWAFITVTILSVKHGLGDHIEHVMSRGMDNLSNYGQLVWFSSIFYLTCLFFIKASVLALYMRLGDRQLQRLSIIVLAICIAQAIANVLVCIFHCSPIPAAWDMRITEKKCVNINAFYLANAAGNILTDIMVYTLPIRLVWKLQIPQKQKIALAVMLCLGLLYNPLSTLPPPSQPYPYLRNQPELTPCHSTCISSIIRITYIPIMLKSPDATYVISGAMYWSVIETNVGILAASVPSFKALAKRYIPRLLGEYYSNEGESRSRKYAQGSMTNASKKASSKMGSFHRMDTDGKEVLSMDEFASGKGKHGIVTNIDMQSGNSSEERLNVPDGKILASTHISTHVEGNRSDAESWYEEGLAPSLSSKGVYRASAV</sequence>
<evidence type="ECO:0000313" key="2">
    <source>
        <dbReference type="Proteomes" id="UP001172680"/>
    </source>
</evidence>
<accession>A0ACC2Z8D5</accession>
<proteinExistence type="predicted"/>
<protein>
    <submittedName>
        <fullName evidence="1">Uncharacterized protein</fullName>
    </submittedName>
</protein>